<dbReference type="Gene3D" id="2.170.130.10">
    <property type="entry name" value="TonB-dependent receptor, plug domain"/>
    <property type="match status" value="1"/>
</dbReference>
<dbReference type="GO" id="GO:0044718">
    <property type="term" value="P:siderophore transmembrane transport"/>
    <property type="evidence" value="ECO:0007669"/>
    <property type="project" value="TreeGrafter"/>
</dbReference>
<keyword evidence="1 2" id="KW-0732">Signal</keyword>
<gene>
    <name evidence="4" type="ORF">GF359_00165</name>
</gene>
<dbReference type="AlphaFoldDB" id="A0A9D5K7A2"/>
<dbReference type="EMBL" id="WJKJ01000006">
    <property type="protein sequence ID" value="MBD3363608.1"/>
    <property type="molecule type" value="Genomic_DNA"/>
</dbReference>
<organism evidence="4 5">
    <name type="scientific">candidate division WOR-3 bacterium</name>
    <dbReference type="NCBI Taxonomy" id="2052148"/>
    <lineage>
        <taxon>Bacteria</taxon>
        <taxon>Bacteria division WOR-3</taxon>
    </lineage>
</organism>
<dbReference type="PANTHER" id="PTHR30069:SF29">
    <property type="entry name" value="HEMOGLOBIN AND HEMOGLOBIN-HAPTOGLOBIN-BINDING PROTEIN 1-RELATED"/>
    <property type="match status" value="1"/>
</dbReference>
<dbReference type="GO" id="GO:0009279">
    <property type="term" value="C:cell outer membrane"/>
    <property type="evidence" value="ECO:0007669"/>
    <property type="project" value="TreeGrafter"/>
</dbReference>
<evidence type="ECO:0000256" key="2">
    <source>
        <dbReference type="SAM" id="SignalP"/>
    </source>
</evidence>
<dbReference type="InterPro" id="IPR013784">
    <property type="entry name" value="Carb-bd-like_fold"/>
</dbReference>
<feature type="non-terminal residue" evidence="4">
    <location>
        <position position="435"/>
    </location>
</feature>
<dbReference type="GO" id="GO:0030246">
    <property type="term" value="F:carbohydrate binding"/>
    <property type="evidence" value="ECO:0007669"/>
    <property type="project" value="InterPro"/>
</dbReference>
<name>A0A9D5K7A2_UNCW3</name>
<dbReference type="Proteomes" id="UP000630660">
    <property type="component" value="Unassembled WGS sequence"/>
</dbReference>
<keyword evidence="4" id="KW-0675">Receptor</keyword>
<dbReference type="SUPFAM" id="SSF49452">
    <property type="entry name" value="Starch-binding domain-like"/>
    <property type="match status" value="1"/>
</dbReference>
<dbReference type="Pfam" id="PF13620">
    <property type="entry name" value="CarboxypepD_reg"/>
    <property type="match status" value="1"/>
</dbReference>
<dbReference type="Pfam" id="PF07715">
    <property type="entry name" value="Plug"/>
    <property type="match status" value="1"/>
</dbReference>
<evidence type="ECO:0000259" key="3">
    <source>
        <dbReference type="Pfam" id="PF07715"/>
    </source>
</evidence>
<feature type="signal peptide" evidence="2">
    <location>
        <begin position="1"/>
        <end position="23"/>
    </location>
</feature>
<feature type="chain" id="PRO_5039402546" evidence="2">
    <location>
        <begin position="24"/>
        <end position="435"/>
    </location>
</feature>
<comment type="caution">
    <text evidence="4">The sequence shown here is derived from an EMBL/GenBank/DDBJ whole genome shotgun (WGS) entry which is preliminary data.</text>
</comment>
<dbReference type="SUPFAM" id="SSF56935">
    <property type="entry name" value="Porins"/>
    <property type="match status" value="1"/>
</dbReference>
<sequence length="435" mass="48054">MKRSMLGILTVLAVLLGPAMVFAGTKGALKGQVRDLQTGDPLGLVAVQLKTKDGGTADYTYADANGKFFISNIIPGIYDVELYLMGYEPSIIKDVRITSDQTTEIYPKMSTGKAITVAGVTVTPKDFLTGPDEKGKTQKEIRETAGVREVGDVVLLEPGTVNVGGANSQEIHVQGGRTNELVTMVDGINANDPVTGQSGVYIDRSAIQEIKVNTGNFNAQYGNAMSGVINIVTREGSGKKYTGTLEYETDGGIRFKSLERDENGKFYLYDDPIKYPNEDMFHHKGTVALGGPVIPGYENATFFLSGNILEHENRFPFSDRHRLNGTLKLTWKPTVKIDSVKGGGPPKFILAGNYSDYWYHSYVHALSKGIWLEEFGPRTHRGDYRVNLQVNHPISKKFIYNVNIGTFNTHSKQSYMDGEHYNDFKQLGRQQLSWV</sequence>
<evidence type="ECO:0000256" key="1">
    <source>
        <dbReference type="ARBA" id="ARBA00022729"/>
    </source>
</evidence>
<dbReference type="InterPro" id="IPR039426">
    <property type="entry name" value="TonB-dep_rcpt-like"/>
</dbReference>
<evidence type="ECO:0000313" key="4">
    <source>
        <dbReference type="EMBL" id="MBD3363608.1"/>
    </source>
</evidence>
<reference evidence="4" key="1">
    <citation type="submission" date="2019-11" db="EMBL/GenBank/DDBJ databases">
        <title>Microbial mats filling the niche in hypersaline microbial mats.</title>
        <authorList>
            <person name="Wong H.L."/>
            <person name="Macleod F.I."/>
            <person name="White R.A. III"/>
            <person name="Burns B.P."/>
        </authorList>
    </citation>
    <scope>NUCLEOTIDE SEQUENCE</scope>
    <source>
        <strain evidence="4">Bin_327</strain>
    </source>
</reference>
<dbReference type="PANTHER" id="PTHR30069">
    <property type="entry name" value="TONB-DEPENDENT OUTER MEMBRANE RECEPTOR"/>
    <property type="match status" value="1"/>
</dbReference>
<evidence type="ECO:0000313" key="5">
    <source>
        <dbReference type="Proteomes" id="UP000630660"/>
    </source>
</evidence>
<dbReference type="Gene3D" id="2.60.40.1120">
    <property type="entry name" value="Carboxypeptidase-like, regulatory domain"/>
    <property type="match status" value="1"/>
</dbReference>
<accession>A0A9D5K7A2</accession>
<feature type="domain" description="TonB-dependent receptor plug" evidence="3">
    <location>
        <begin position="137"/>
        <end position="228"/>
    </location>
</feature>
<dbReference type="GO" id="GO:0015344">
    <property type="term" value="F:siderophore uptake transmembrane transporter activity"/>
    <property type="evidence" value="ECO:0007669"/>
    <property type="project" value="TreeGrafter"/>
</dbReference>
<dbReference type="InterPro" id="IPR012910">
    <property type="entry name" value="Plug_dom"/>
</dbReference>
<dbReference type="InterPro" id="IPR037066">
    <property type="entry name" value="Plug_dom_sf"/>
</dbReference>
<protein>
    <submittedName>
        <fullName evidence="4">TonB-dependent receptor plug domain-containing protein</fullName>
    </submittedName>
</protein>
<proteinExistence type="predicted"/>